<sequence>PVPTITWRKMSGNIPKKARLRKSQAVLEIPNIQLEDSGSYECKAENTRGGTAFRGHLQVY</sequence>
<name>A0AAW1ZAM6_CULAL</name>
<dbReference type="EMBL" id="JAWDJR010000018">
    <property type="protein sequence ID" value="KAK9958425.1"/>
    <property type="molecule type" value="Genomic_DNA"/>
</dbReference>
<dbReference type="Proteomes" id="UP001479290">
    <property type="component" value="Unassembled WGS sequence"/>
</dbReference>
<evidence type="ECO:0000256" key="6">
    <source>
        <dbReference type="ARBA" id="ARBA00023180"/>
    </source>
</evidence>
<keyword evidence="2" id="KW-1003">Cell membrane</keyword>
<evidence type="ECO:0000313" key="9">
    <source>
        <dbReference type="EMBL" id="KAK9958425.1"/>
    </source>
</evidence>
<keyword evidence="3" id="KW-0677">Repeat</keyword>
<comment type="subcellular location">
    <subcellularLocation>
        <location evidence="1">Cell membrane</location>
    </subcellularLocation>
</comment>
<keyword evidence="4" id="KW-0472">Membrane</keyword>
<keyword evidence="7" id="KW-0393">Immunoglobulin domain</keyword>
<gene>
    <name evidence="9" type="ORF">ABG768_010547</name>
</gene>
<dbReference type="InterPro" id="IPR013783">
    <property type="entry name" value="Ig-like_fold"/>
</dbReference>
<evidence type="ECO:0000256" key="4">
    <source>
        <dbReference type="ARBA" id="ARBA00023136"/>
    </source>
</evidence>
<dbReference type="InterPro" id="IPR007110">
    <property type="entry name" value="Ig-like_dom"/>
</dbReference>
<accession>A0AAW1ZAM6</accession>
<dbReference type="PROSITE" id="PS50835">
    <property type="entry name" value="IG_LIKE"/>
    <property type="match status" value="1"/>
</dbReference>
<dbReference type="AlphaFoldDB" id="A0AAW1ZAM6"/>
<dbReference type="GO" id="GO:0005886">
    <property type="term" value="C:plasma membrane"/>
    <property type="evidence" value="ECO:0007669"/>
    <property type="project" value="UniProtKB-SubCell"/>
</dbReference>
<keyword evidence="6" id="KW-0325">Glycoprotein</keyword>
<evidence type="ECO:0000256" key="1">
    <source>
        <dbReference type="ARBA" id="ARBA00004236"/>
    </source>
</evidence>
<dbReference type="InterPro" id="IPR036179">
    <property type="entry name" value="Ig-like_dom_sf"/>
</dbReference>
<feature type="domain" description="Ig-like" evidence="8">
    <location>
        <begin position="1"/>
        <end position="58"/>
    </location>
</feature>
<evidence type="ECO:0000256" key="5">
    <source>
        <dbReference type="ARBA" id="ARBA00023157"/>
    </source>
</evidence>
<reference evidence="9 10" key="1">
    <citation type="submission" date="2024-05" db="EMBL/GenBank/DDBJ databases">
        <title>A high-quality chromosomal-level genome assembly of Topmouth culter (Culter alburnus).</title>
        <authorList>
            <person name="Zhao H."/>
        </authorList>
    </citation>
    <scope>NUCLEOTIDE SEQUENCE [LARGE SCALE GENOMIC DNA]</scope>
    <source>
        <strain evidence="9">CATC2023</strain>
        <tissue evidence="9">Muscle</tissue>
    </source>
</reference>
<protein>
    <recommendedName>
        <fullName evidence="8">Ig-like domain-containing protein</fullName>
    </recommendedName>
</protein>
<evidence type="ECO:0000256" key="3">
    <source>
        <dbReference type="ARBA" id="ARBA00022737"/>
    </source>
</evidence>
<evidence type="ECO:0000256" key="2">
    <source>
        <dbReference type="ARBA" id="ARBA00022475"/>
    </source>
</evidence>
<comment type="caution">
    <text evidence="9">The sequence shown here is derived from an EMBL/GenBank/DDBJ whole genome shotgun (WGS) entry which is preliminary data.</text>
</comment>
<dbReference type="FunFam" id="2.60.40.10:FF:000005">
    <property type="entry name" value="Neuronal cell adhesion molecule"/>
    <property type="match status" value="1"/>
</dbReference>
<organism evidence="9 10">
    <name type="scientific">Culter alburnus</name>
    <name type="common">Topmouth culter</name>
    <dbReference type="NCBI Taxonomy" id="194366"/>
    <lineage>
        <taxon>Eukaryota</taxon>
        <taxon>Metazoa</taxon>
        <taxon>Chordata</taxon>
        <taxon>Craniata</taxon>
        <taxon>Vertebrata</taxon>
        <taxon>Euteleostomi</taxon>
        <taxon>Actinopterygii</taxon>
        <taxon>Neopterygii</taxon>
        <taxon>Teleostei</taxon>
        <taxon>Ostariophysi</taxon>
        <taxon>Cypriniformes</taxon>
        <taxon>Xenocyprididae</taxon>
        <taxon>Xenocypridinae</taxon>
        <taxon>Culter</taxon>
    </lineage>
</organism>
<evidence type="ECO:0000313" key="10">
    <source>
        <dbReference type="Proteomes" id="UP001479290"/>
    </source>
</evidence>
<evidence type="ECO:0000256" key="7">
    <source>
        <dbReference type="ARBA" id="ARBA00023319"/>
    </source>
</evidence>
<feature type="non-terminal residue" evidence="9">
    <location>
        <position position="60"/>
    </location>
</feature>
<feature type="non-terminal residue" evidence="9">
    <location>
        <position position="1"/>
    </location>
</feature>
<dbReference type="SUPFAM" id="SSF48726">
    <property type="entry name" value="Immunoglobulin"/>
    <property type="match status" value="1"/>
</dbReference>
<keyword evidence="10" id="KW-1185">Reference proteome</keyword>
<proteinExistence type="predicted"/>
<evidence type="ECO:0000259" key="8">
    <source>
        <dbReference type="PROSITE" id="PS50835"/>
    </source>
</evidence>
<dbReference type="Gene3D" id="2.60.40.10">
    <property type="entry name" value="Immunoglobulins"/>
    <property type="match status" value="1"/>
</dbReference>
<dbReference type="Pfam" id="PF13927">
    <property type="entry name" value="Ig_3"/>
    <property type="match status" value="1"/>
</dbReference>
<keyword evidence="5" id="KW-1015">Disulfide bond</keyword>